<dbReference type="InterPro" id="IPR003100">
    <property type="entry name" value="PAZ_dom"/>
</dbReference>
<dbReference type="Pfam" id="PF16488">
    <property type="entry name" value="ArgoL2"/>
    <property type="match status" value="1"/>
</dbReference>
<evidence type="ECO:0000313" key="6">
    <source>
        <dbReference type="Proteomes" id="UP000664203"/>
    </source>
</evidence>
<name>A0A8H3IVJ0_9LECA</name>
<dbReference type="Pfam" id="PF08699">
    <property type="entry name" value="ArgoL1"/>
    <property type="match status" value="1"/>
</dbReference>
<dbReference type="Pfam" id="PF02171">
    <property type="entry name" value="Piwi"/>
    <property type="match status" value="1"/>
</dbReference>
<dbReference type="GO" id="GO:0003723">
    <property type="term" value="F:RNA binding"/>
    <property type="evidence" value="ECO:0007669"/>
    <property type="project" value="InterPro"/>
</dbReference>
<feature type="domain" description="Piwi" evidence="4">
    <location>
        <begin position="663"/>
        <end position="954"/>
    </location>
</feature>
<dbReference type="InterPro" id="IPR003165">
    <property type="entry name" value="Piwi"/>
</dbReference>
<protein>
    <recommendedName>
        <fullName evidence="7">Piwi-domain-containing protein</fullName>
    </recommendedName>
</protein>
<dbReference type="InterPro" id="IPR014811">
    <property type="entry name" value="ArgoL1"/>
</dbReference>
<dbReference type="InterPro" id="IPR032472">
    <property type="entry name" value="ArgoL2"/>
</dbReference>
<sequence length="997" mass="109883">MSGRGPRGGGRGNPSRGRRDGGLAPQGRGRGDGAPPQDSGRGGRGDGRGGRGDGRGGGSSRKLGDDEHTPGPKIFSPPGESNTPDAEVEAKENQIVQENRGLSLSTLSLADFQLPLRPGHGAKGTVVHLRTNYFKMSINARKKLFKYTLTLTVKYKEPKKNGKTGKVQNPALPPERSRKRRQALALLFQHLDFRSIGHGVATDYGSIIITSEALPLDEDGTKEYIIVYREVEDREPASNPIICTFKLSYGGLVPTTELLRYLASTPTDPSDFTAKDDAIQALNIIVARTPNFNTGIFQSGKNKFFHYPTDPNTYDILGGGLIAVRGYYSSVRTSTLRPLLNVNAQTSPFYPAINVLDLILQHGNDNWLTVEYFLHLLRVKTKYMKHKEGTEAIKVKTIVGFSQQLDDVLDNKGKVMTDEKGNVKKRRNYQVKPLNAQQVSFECKEFGNKTLTIEEYFKEKYNITLRTPQAWLLNCGTRETPVWIPPELCEVMPGQAFRGKLSDSQTSQMIVVAARGPAENARRIANGAHRVIGFQGNNPSMAAFGVGVDSKMIVIKGRILPAPPVMYGSKSQITPTDASWNMRGKQFAQPVKVTNWSFLKLGSARLENSHIDLFKRALKDYGLGTEGPTHPRGFEAPLPGPEDANDASIQKIFQTMSSAKIKIVLVVLPTSSAVTYARVKFWGDVKTGIHSVCVVAEKLSKGAQYYANVALKFNLKCGGVNQILPNLGFLNAKGTMVVGIDVSHPAPKSIEGTPSIAAVVASIDEHYGQWPGSIRCQQSKKEMVSTLNLMMQERLNLWISKNRQGPNRILIYRDGVSEGQYKTVLEDELKQIREACKEVYGQRVQPQITIVVVGKRHHTRFYPTDARNADNRGNPLSGTVVDRGVTMEKGFDFFLQAHSALQGTAKPSHYVVILDEIKLGAEELQTVTHHLCYGFGRATKAVSICPPAFYADILCERGRCYLSKYVNGGPPGKEFSWSEAPWTGNVHKNLMASMFYI</sequence>
<evidence type="ECO:0000259" key="4">
    <source>
        <dbReference type="PROSITE" id="PS50822"/>
    </source>
</evidence>
<dbReference type="InterPro" id="IPR036085">
    <property type="entry name" value="PAZ_dom_sf"/>
</dbReference>
<dbReference type="SMART" id="SM00950">
    <property type="entry name" value="Piwi"/>
    <property type="match status" value="1"/>
</dbReference>
<comment type="caution">
    <text evidence="5">The sequence shown here is derived from an EMBL/GenBank/DDBJ whole genome shotgun (WGS) entry which is preliminary data.</text>
</comment>
<keyword evidence="6" id="KW-1185">Reference proteome</keyword>
<dbReference type="Proteomes" id="UP000664203">
    <property type="component" value="Unassembled WGS sequence"/>
</dbReference>
<dbReference type="AlphaFoldDB" id="A0A8H3IVJ0"/>
<dbReference type="SUPFAM" id="SSF53098">
    <property type="entry name" value="Ribonuclease H-like"/>
    <property type="match status" value="1"/>
</dbReference>
<dbReference type="SMART" id="SM00949">
    <property type="entry name" value="PAZ"/>
    <property type="match status" value="1"/>
</dbReference>
<dbReference type="InterPro" id="IPR036397">
    <property type="entry name" value="RNaseH_sf"/>
</dbReference>
<feature type="compositionally biased region" description="Gly residues" evidence="2">
    <location>
        <begin position="1"/>
        <end position="12"/>
    </location>
</feature>
<dbReference type="InterPro" id="IPR012337">
    <property type="entry name" value="RNaseH-like_sf"/>
</dbReference>
<feature type="region of interest" description="Disordered" evidence="2">
    <location>
        <begin position="1"/>
        <end position="90"/>
    </location>
</feature>
<gene>
    <name evidence="5" type="ORF">ALECFALPRED_004065</name>
</gene>
<evidence type="ECO:0000313" key="5">
    <source>
        <dbReference type="EMBL" id="CAF9928449.1"/>
    </source>
</evidence>
<evidence type="ECO:0000259" key="3">
    <source>
        <dbReference type="PROSITE" id="PS50821"/>
    </source>
</evidence>
<dbReference type="SUPFAM" id="SSF101690">
    <property type="entry name" value="PAZ domain"/>
    <property type="match status" value="1"/>
</dbReference>
<dbReference type="OrthoDB" id="10252740at2759"/>
<accession>A0A8H3IVJ0</accession>
<feature type="domain" description="PAZ" evidence="3">
    <location>
        <begin position="397"/>
        <end position="493"/>
    </location>
</feature>
<organism evidence="5 6">
    <name type="scientific">Alectoria fallacina</name>
    <dbReference type="NCBI Taxonomy" id="1903189"/>
    <lineage>
        <taxon>Eukaryota</taxon>
        <taxon>Fungi</taxon>
        <taxon>Dikarya</taxon>
        <taxon>Ascomycota</taxon>
        <taxon>Pezizomycotina</taxon>
        <taxon>Lecanoromycetes</taxon>
        <taxon>OSLEUM clade</taxon>
        <taxon>Lecanoromycetidae</taxon>
        <taxon>Lecanorales</taxon>
        <taxon>Lecanorineae</taxon>
        <taxon>Parmeliaceae</taxon>
        <taxon>Alectoria</taxon>
    </lineage>
</organism>
<dbReference type="CDD" id="cd02846">
    <property type="entry name" value="PAZ_argonaute_like"/>
    <property type="match status" value="1"/>
</dbReference>
<dbReference type="InterPro" id="IPR032474">
    <property type="entry name" value="Argonaute_N"/>
</dbReference>
<dbReference type="EMBL" id="CAJPDR010000251">
    <property type="protein sequence ID" value="CAF9928449.1"/>
    <property type="molecule type" value="Genomic_DNA"/>
</dbReference>
<dbReference type="PROSITE" id="PS50821">
    <property type="entry name" value="PAZ"/>
    <property type="match status" value="1"/>
</dbReference>
<proteinExistence type="inferred from homology"/>
<feature type="compositionally biased region" description="Basic and acidic residues" evidence="2">
    <location>
        <begin position="41"/>
        <end position="54"/>
    </location>
</feature>
<evidence type="ECO:0000256" key="1">
    <source>
        <dbReference type="RuleBase" id="RU361178"/>
    </source>
</evidence>
<dbReference type="Pfam" id="PF02170">
    <property type="entry name" value="PAZ"/>
    <property type="match status" value="1"/>
</dbReference>
<dbReference type="InterPro" id="IPR045246">
    <property type="entry name" value="Piwi_ago-like"/>
</dbReference>
<dbReference type="PANTHER" id="PTHR22891">
    <property type="entry name" value="EUKARYOTIC TRANSLATION INITIATION FACTOR 2C"/>
    <property type="match status" value="1"/>
</dbReference>
<dbReference type="Gene3D" id="3.30.420.10">
    <property type="entry name" value="Ribonuclease H-like superfamily/Ribonuclease H"/>
    <property type="match status" value="1"/>
</dbReference>
<dbReference type="CDD" id="cd04657">
    <property type="entry name" value="Piwi_ago-like"/>
    <property type="match status" value="1"/>
</dbReference>
<evidence type="ECO:0000256" key="2">
    <source>
        <dbReference type="SAM" id="MobiDB-lite"/>
    </source>
</evidence>
<reference evidence="5" key="1">
    <citation type="submission" date="2021-03" db="EMBL/GenBank/DDBJ databases">
        <authorList>
            <person name="Tagirdzhanova G."/>
        </authorList>
    </citation>
    <scope>NUCLEOTIDE SEQUENCE</scope>
</reference>
<dbReference type="Gene3D" id="3.40.50.2300">
    <property type="match status" value="1"/>
</dbReference>
<comment type="similarity">
    <text evidence="1">Belongs to the argonaute family.</text>
</comment>
<dbReference type="Pfam" id="PF16486">
    <property type="entry name" value="ArgoN"/>
    <property type="match status" value="1"/>
</dbReference>
<evidence type="ECO:0008006" key="7">
    <source>
        <dbReference type="Google" id="ProtNLM"/>
    </source>
</evidence>
<dbReference type="SMART" id="SM01163">
    <property type="entry name" value="DUF1785"/>
    <property type="match status" value="1"/>
</dbReference>
<dbReference type="PROSITE" id="PS50822">
    <property type="entry name" value="PIWI"/>
    <property type="match status" value="1"/>
</dbReference>
<dbReference type="Gene3D" id="2.170.260.10">
    <property type="entry name" value="paz domain"/>
    <property type="match status" value="1"/>
</dbReference>